<accession>B5IDJ0</accession>
<evidence type="ECO:0000256" key="4">
    <source>
        <dbReference type="ARBA" id="ARBA00023136"/>
    </source>
</evidence>
<dbReference type="AlphaFoldDB" id="B5IDJ0"/>
<evidence type="ECO:0000313" key="6">
    <source>
        <dbReference type="Proteomes" id="UP000001400"/>
    </source>
</evidence>
<organism evidence="5 6">
    <name type="scientific">Aciduliprofundum boonei (strain DSM 19572 / T469)</name>
    <dbReference type="NCBI Taxonomy" id="439481"/>
    <lineage>
        <taxon>Archaea</taxon>
        <taxon>Methanobacteriati</taxon>
        <taxon>Thermoplasmatota</taxon>
        <taxon>DHVE2 group</taxon>
        <taxon>Candidatus Aciduliprofundum</taxon>
    </lineage>
</organism>
<gene>
    <name evidence="5" type="ordered locus">Aboo_0253</name>
</gene>
<dbReference type="Proteomes" id="UP000001400">
    <property type="component" value="Chromosome"/>
</dbReference>
<keyword evidence="4" id="KW-0472">Membrane</keyword>
<dbReference type="PANTHER" id="PTHR43424:SF1">
    <property type="entry name" value="LOCUS PUTATIVE PROTEIN 1-RELATED"/>
    <property type="match status" value="1"/>
</dbReference>
<dbReference type="KEGG" id="abi:Aboo_0253"/>
<dbReference type="HOGENOM" id="CLU_022017_6_2_2"/>
<name>B5IDJ0_ACIB4</name>
<dbReference type="eggNOG" id="arCOG02209">
    <property type="taxonomic scope" value="Archaea"/>
</dbReference>
<dbReference type="GeneID" id="8827195"/>
<dbReference type="CDD" id="cd13128">
    <property type="entry name" value="MATE_Wzx_like"/>
    <property type="match status" value="1"/>
</dbReference>
<proteinExistence type="predicted"/>
<dbReference type="RefSeq" id="WP_008084482.1">
    <property type="nucleotide sequence ID" value="NC_013926.1"/>
</dbReference>
<comment type="subcellular location">
    <subcellularLocation>
        <location evidence="1">Membrane</location>
        <topology evidence="1">Multi-pass membrane protein</topology>
    </subcellularLocation>
</comment>
<evidence type="ECO:0000256" key="3">
    <source>
        <dbReference type="ARBA" id="ARBA00022989"/>
    </source>
</evidence>
<evidence type="ECO:0000313" key="5">
    <source>
        <dbReference type="EMBL" id="ADD08065.1"/>
    </source>
</evidence>
<reference evidence="5" key="1">
    <citation type="submission" date="2010-02" db="EMBL/GenBank/DDBJ databases">
        <title>Complete sequence of Aciduliprofundum boonei T469.</title>
        <authorList>
            <consortium name="US DOE Joint Genome Institute"/>
            <person name="Lucas S."/>
            <person name="Copeland A."/>
            <person name="Lapidus A."/>
            <person name="Cheng J.-F."/>
            <person name="Bruce D."/>
            <person name="Goodwin L."/>
            <person name="Pitluck S."/>
            <person name="Saunders E."/>
            <person name="Detter J.C."/>
            <person name="Han C."/>
            <person name="Tapia R."/>
            <person name="Land M."/>
            <person name="Hauser L."/>
            <person name="Kyrpides N."/>
            <person name="Mikhailova N."/>
            <person name="Flores G."/>
            <person name="Reysenbach A.-L."/>
            <person name="Woyke T."/>
        </authorList>
    </citation>
    <scope>NUCLEOTIDE SEQUENCE</scope>
    <source>
        <strain evidence="5">T469</strain>
    </source>
</reference>
<dbReference type="EMBL" id="CP001941">
    <property type="protein sequence ID" value="ADD08065.1"/>
    <property type="molecule type" value="Genomic_DNA"/>
</dbReference>
<dbReference type="InterPro" id="IPR052556">
    <property type="entry name" value="PolySynth_Transporter"/>
</dbReference>
<sequence length="435" mass="49798">MGKTVSTIAKNTGILFLSRIISKLFGFFYLIYTVRYLGPANYGILAFALALNGIFRVLINFGIDPLYVREIARNKKLAPKYLANGIVLKTLLGALTFLIIALIVNFLEYPYTTVMVVYIITITWIVGGIINLFVDLCNAFEKMEFVGMGQILQSILFLVFTIIAIVLRLDVIHFAFIYIIVYLIILGYYGTIITLKFIRITLEADWSLWKYIIKDAWPFALTSFFVGVYYYTDSIMLSFIKSNFEVGIYNAAYKLSITASFIPFAYLTSIYPRISMEYKRNHNKFEKMSLYSVYIMGFFGMIIMILGYLLAQPLIIIIYGYKYINSIPIFQILIISIGIGFLTQTFGYLLNASNNQKLEMYIMLVGILLNIALNYALISIKGAVGAAFATLITRIFLLIVRGSILKKKKIITSYKISRKDLRLIKHILTLDWRRL</sequence>
<dbReference type="OrthoDB" id="19148at2157"/>
<dbReference type="GO" id="GO:0016020">
    <property type="term" value="C:membrane"/>
    <property type="evidence" value="ECO:0007669"/>
    <property type="project" value="UniProtKB-SubCell"/>
</dbReference>
<dbReference type="PANTHER" id="PTHR43424">
    <property type="entry name" value="LOCUS PUTATIVE PROTEIN 1-RELATED"/>
    <property type="match status" value="1"/>
</dbReference>
<evidence type="ECO:0000256" key="2">
    <source>
        <dbReference type="ARBA" id="ARBA00022692"/>
    </source>
</evidence>
<keyword evidence="6" id="KW-1185">Reference proteome</keyword>
<dbReference type="STRING" id="439481.Aboo_0253"/>
<dbReference type="Pfam" id="PF01943">
    <property type="entry name" value="Polysacc_synt"/>
    <property type="match status" value="1"/>
</dbReference>
<keyword evidence="3" id="KW-1133">Transmembrane helix</keyword>
<evidence type="ECO:0000256" key="1">
    <source>
        <dbReference type="ARBA" id="ARBA00004141"/>
    </source>
</evidence>
<dbReference type="InterPro" id="IPR002797">
    <property type="entry name" value="Polysacc_synth"/>
</dbReference>
<protein>
    <submittedName>
        <fullName evidence="5">Polysaccharide biosynthesis protein</fullName>
    </submittedName>
</protein>
<keyword evidence="2" id="KW-0812">Transmembrane</keyword>